<dbReference type="PANTHER" id="PTHR42104">
    <property type="entry name" value="EXTRACELLULAR GUANYL-SPECIFIC RIBONUCLEASE RNTA (AFU_ORTHOLOGUE AFUA_4G03230)"/>
    <property type="match status" value="1"/>
</dbReference>
<evidence type="ECO:0000256" key="9">
    <source>
        <dbReference type="SAM" id="SignalP"/>
    </source>
</evidence>
<sequence>MKLLSATTLAFCVASETFADPVAWQDNSPRSIDDHTIDKRMATVNTLPLIDPLCNGYSVSVADISSAVQQGANLMGNNVQKAKNNYPHQFNNYGNVFSWANCPPADLEVFYEWPVLRNSPNPWLPGGKTKLGSSEPDRAIFQANGATTVTYCGMITHSGASAAGQFIQCT</sequence>
<dbReference type="GO" id="GO:0003723">
    <property type="term" value="F:RNA binding"/>
    <property type="evidence" value="ECO:0007669"/>
    <property type="project" value="InterPro"/>
</dbReference>
<dbReference type="SUPFAM" id="SSF53933">
    <property type="entry name" value="Microbial ribonucleases"/>
    <property type="match status" value="1"/>
</dbReference>
<accession>A0AAE0DDB5</accession>
<comment type="similarity">
    <text evidence="1">Belongs to the ribonuclease N1/T1 family.</text>
</comment>
<evidence type="ECO:0000256" key="4">
    <source>
        <dbReference type="ARBA" id="ARBA00022759"/>
    </source>
</evidence>
<evidence type="ECO:0000256" key="2">
    <source>
        <dbReference type="ARBA" id="ARBA00012549"/>
    </source>
</evidence>
<evidence type="ECO:0000313" key="11">
    <source>
        <dbReference type="Proteomes" id="UP001276659"/>
    </source>
</evidence>
<evidence type="ECO:0000256" key="6">
    <source>
        <dbReference type="ARBA" id="ARBA00023157"/>
    </source>
</evidence>
<evidence type="ECO:0000313" key="10">
    <source>
        <dbReference type="EMBL" id="KAK3166767.1"/>
    </source>
</evidence>
<dbReference type="Proteomes" id="UP001276659">
    <property type="component" value="Unassembled WGS sequence"/>
</dbReference>
<proteinExistence type="inferred from homology"/>
<evidence type="ECO:0000256" key="8">
    <source>
        <dbReference type="ARBA" id="ARBA00034015"/>
    </source>
</evidence>
<dbReference type="GO" id="GO:0016787">
    <property type="term" value="F:hydrolase activity"/>
    <property type="evidence" value="ECO:0007669"/>
    <property type="project" value="UniProtKB-KW"/>
</dbReference>
<keyword evidence="4" id="KW-0255">Endonuclease</keyword>
<protein>
    <recommendedName>
        <fullName evidence="2">ribonuclease T1</fullName>
        <ecNumber evidence="2">4.6.1.24</ecNumber>
    </recommendedName>
</protein>
<comment type="caution">
    <text evidence="10">The sequence shown here is derived from an EMBL/GenBank/DDBJ whole genome shotgun (WGS) entry which is preliminary data.</text>
</comment>
<dbReference type="EC" id="4.6.1.24" evidence="2"/>
<keyword evidence="3" id="KW-0540">Nuclease</keyword>
<dbReference type="InterPro" id="IPR016191">
    <property type="entry name" value="Ribonuclease/ribotoxin"/>
</dbReference>
<organism evidence="10 11">
    <name type="scientific">Lepraria neglecta</name>
    <dbReference type="NCBI Taxonomy" id="209136"/>
    <lineage>
        <taxon>Eukaryota</taxon>
        <taxon>Fungi</taxon>
        <taxon>Dikarya</taxon>
        <taxon>Ascomycota</taxon>
        <taxon>Pezizomycotina</taxon>
        <taxon>Lecanoromycetes</taxon>
        <taxon>OSLEUM clade</taxon>
        <taxon>Lecanoromycetidae</taxon>
        <taxon>Lecanorales</taxon>
        <taxon>Lecanorineae</taxon>
        <taxon>Stereocaulaceae</taxon>
        <taxon>Lepraria</taxon>
    </lineage>
</organism>
<keyword evidence="11" id="KW-1185">Reference proteome</keyword>
<keyword evidence="9" id="KW-0732">Signal</keyword>
<dbReference type="AlphaFoldDB" id="A0AAE0DDB5"/>
<dbReference type="Pfam" id="PF00545">
    <property type="entry name" value="Ribonuclease"/>
    <property type="match status" value="1"/>
</dbReference>
<feature type="chain" id="PRO_5042089764" description="ribonuclease T1" evidence="9">
    <location>
        <begin position="20"/>
        <end position="170"/>
    </location>
</feature>
<evidence type="ECO:0000256" key="7">
    <source>
        <dbReference type="ARBA" id="ARBA00023239"/>
    </source>
</evidence>
<reference evidence="10" key="1">
    <citation type="submission" date="2022-11" db="EMBL/GenBank/DDBJ databases">
        <title>Chromosomal genome sequence assembly and mating type (MAT) locus characterization of the leprose asexual lichenized fungus Lepraria neglecta (Nyl.) Erichsen.</title>
        <authorList>
            <person name="Allen J.L."/>
            <person name="Pfeffer B."/>
        </authorList>
    </citation>
    <scope>NUCLEOTIDE SEQUENCE</scope>
    <source>
        <strain evidence="10">Allen 5258</strain>
    </source>
</reference>
<keyword evidence="7" id="KW-0456">Lyase</keyword>
<gene>
    <name evidence="10" type="ORF">OEA41_009892</name>
</gene>
<dbReference type="GO" id="GO:0046589">
    <property type="term" value="F:ribonuclease T1 activity"/>
    <property type="evidence" value="ECO:0007669"/>
    <property type="project" value="UniProtKB-EC"/>
</dbReference>
<dbReference type="InterPro" id="IPR000026">
    <property type="entry name" value="N1-like"/>
</dbReference>
<name>A0AAE0DDB5_9LECA</name>
<evidence type="ECO:0000256" key="1">
    <source>
        <dbReference type="ARBA" id="ARBA00009006"/>
    </source>
</evidence>
<keyword evidence="6" id="KW-1015">Disulfide bond</keyword>
<dbReference type="PANTHER" id="PTHR42104:SF1">
    <property type="entry name" value="EXTRACELLULAR GUANYL-SPECIFIC RIBONUCLEASE RNTA (AFU_ORTHOLOGUE AFUA_4G03230)"/>
    <property type="match status" value="1"/>
</dbReference>
<keyword evidence="5" id="KW-0378">Hydrolase</keyword>
<dbReference type="Gene3D" id="3.10.450.30">
    <property type="entry name" value="Microbial ribonucleases"/>
    <property type="match status" value="1"/>
</dbReference>
<feature type="signal peptide" evidence="9">
    <location>
        <begin position="1"/>
        <end position="19"/>
    </location>
</feature>
<evidence type="ECO:0000256" key="3">
    <source>
        <dbReference type="ARBA" id="ARBA00022722"/>
    </source>
</evidence>
<dbReference type="EMBL" id="JASNWA010000011">
    <property type="protein sequence ID" value="KAK3166767.1"/>
    <property type="molecule type" value="Genomic_DNA"/>
</dbReference>
<comment type="catalytic activity">
    <reaction evidence="8">
        <text>[RNA] containing guanosine + H2O = an [RNA fragment]-3'-guanosine-3'-phosphate + a 5'-hydroxy-ribonucleotide-3'-[RNA fragment].</text>
        <dbReference type="EC" id="4.6.1.24"/>
    </reaction>
</comment>
<evidence type="ECO:0000256" key="5">
    <source>
        <dbReference type="ARBA" id="ARBA00022801"/>
    </source>
</evidence>